<accession>A0ABP9CHP0</accession>
<keyword evidence="4" id="KW-1185">Reference proteome</keyword>
<gene>
    <name evidence="3" type="ORF">GCM10023231_42140</name>
</gene>
<evidence type="ECO:0000313" key="4">
    <source>
        <dbReference type="Proteomes" id="UP001501411"/>
    </source>
</evidence>
<protein>
    <submittedName>
        <fullName evidence="3">MlaD family protein</fullName>
    </submittedName>
</protein>
<dbReference type="PROSITE" id="PS50192">
    <property type="entry name" value="T_SNARE"/>
    <property type="match status" value="1"/>
</dbReference>
<name>A0ABP9CHP0_9SPHI</name>
<dbReference type="InterPro" id="IPR052336">
    <property type="entry name" value="MlaD_Phospholipid_Transporter"/>
</dbReference>
<keyword evidence="1" id="KW-1133">Transmembrane helix</keyword>
<dbReference type="RefSeq" id="WP_345235293.1">
    <property type="nucleotide sequence ID" value="NZ_BAABIQ010000044.1"/>
</dbReference>
<dbReference type="PANTHER" id="PTHR33371">
    <property type="entry name" value="INTERMEMBRANE PHOSPHOLIPID TRANSPORT SYSTEM BINDING PROTEIN MLAD-RELATED"/>
    <property type="match status" value="1"/>
</dbReference>
<evidence type="ECO:0000256" key="1">
    <source>
        <dbReference type="SAM" id="Phobius"/>
    </source>
</evidence>
<dbReference type="Proteomes" id="UP001501411">
    <property type="component" value="Unassembled WGS sequence"/>
</dbReference>
<sequence length="314" mass="34365">MKISNETKVGILATVAIAVLIIGYSFLKGNDVFSSENTYYATYDRVDGLSVSKPVMVNGYQIGRVSKMQLLPDGNILTEFKIKHDYAIPANTVARIASTDLLGGKAIVFELGDSQLYANDGDTLQANIQRNILEQVEPVQKKAEAVVAVLDSVLSSINNTVNADFQRNFNRSIASIANTLNTLEHTSAQVDAIVGTQRTKLANILSNVESISANFKNNNEKINNILGNLNTVTDQVAKANFQQTISNANAAVADFQNIIDNINNGKGSVGLLLNDDKLYDNLNNASKNLDNLMIDLKQNPHRYVHFSIFGRKRD</sequence>
<feature type="domain" description="T-SNARE coiled-coil homology" evidence="2">
    <location>
        <begin position="163"/>
        <end position="225"/>
    </location>
</feature>
<organism evidence="3 4">
    <name type="scientific">Olivibacter ginsenosidimutans</name>
    <dbReference type="NCBI Taxonomy" id="1176537"/>
    <lineage>
        <taxon>Bacteria</taxon>
        <taxon>Pseudomonadati</taxon>
        <taxon>Bacteroidota</taxon>
        <taxon>Sphingobacteriia</taxon>
        <taxon>Sphingobacteriales</taxon>
        <taxon>Sphingobacteriaceae</taxon>
        <taxon>Olivibacter</taxon>
    </lineage>
</organism>
<feature type="transmembrane region" description="Helical" evidence="1">
    <location>
        <begin position="9"/>
        <end position="27"/>
    </location>
</feature>
<comment type="caution">
    <text evidence="3">The sequence shown here is derived from an EMBL/GenBank/DDBJ whole genome shotgun (WGS) entry which is preliminary data.</text>
</comment>
<dbReference type="PANTHER" id="PTHR33371:SF4">
    <property type="entry name" value="INTERMEMBRANE PHOSPHOLIPID TRANSPORT SYSTEM BINDING PROTEIN MLAD"/>
    <property type="match status" value="1"/>
</dbReference>
<evidence type="ECO:0000313" key="3">
    <source>
        <dbReference type="EMBL" id="GAA4808430.1"/>
    </source>
</evidence>
<dbReference type="Pfam" id="PF02470">
    <property type="entry name" value="MlaD"/>
    <property type="match status" value="1"/>
</dbReference>
<dbReference type="EMBL" id="BAABIQ010000044">
    <property type="protein sequence ID" value="GAA4808430.1"/>
    <property type="molecule type" value="Genomic_DNA"/>
</dbReference>
<dbReference type="InterPro" id="IPR003399">
    <property type="entry name" value="Mce/MlaD"/>
</dbReference>
<reference evidence="4" key="1">
    <citation type="journal article" date="2019" name="Int. J. Syst. Evol. Microbiol.">
        <title>The Global Catalogue of Microorganisms (GCM) 10K type strain sequencing project: providing services to taxonomists for standard genome sequencing and annotation.</title>
        <authorList>
            <consortium name="The Broad Institute Genomics Platform"/>
            <consortium name="The Broad Institute Genome Sequencing Center for Infectious Disease"/>
            <person name="Wu L."/>
            <person name="Ma J."/>
        </authorList>
    </citation>
    <scope>NUCLEOTIDE SEQUENCE [LARGE SCALE GENOMIC DNA]</scope>
    <source>
        <strain evidence="4">JCM 18200</strain>
    </source>
</reference>
<keyword evidence="1" id="KW-0472">Membrane</keyword>
<dbReference type="InterPro" id="IPR000727">
    <property type="entry name" value="T_SNARE_dom"/>
</dbReference>
<keyword evidence="1" id="KW-0812">Transmembrane</keyword>
<evidence type="ECO:0000259" key="2">
    <source>
        <dbReference type="PROSITE" id="PS50192"/>
    </source>
</evidence>
<proteinExistence type="predicted"/>